<dbReference type="Pfam" id="PF22486">
    <property type="entry name" value="MATH_2"/>
    <property type="match status" value="1"/>
</dbReference>
<reference evidence="4" key="1">
    <citation type="submission" date="2022-11" db="UniProtKB">
        <authorList>
            <consortium name="WormBaseParasite"/>
        </authorList>
    </citation>
    <scope>IDENTIFICATION</scope>
</reference>
<dbReference type="AlphaFoldDB" id="A0A914V9D6"/>
<name>A0A914V9D6_9BILA</name>
<dbReference type="Pfam" id="PF00651">
    <property type="entry name" value="BTB"/>
    <property type="match status" value="1"/>
</dbReference>
<dbReference type="SMART" id="SM00225">
    <property type="entry name" value="BTB"/>
    <property type="match status" value="1"/>
</dbReference>
<feature type="domain" description="BTB" evidence="1">
    <location>
        <begin position="195"/>
        <end position="258"/>
    </location>
</feature>
<evidence type="ECO:0000259" key="2">
    <source>
        <dbReference type="PROSITE" id="PS50144"/>
    </source>
</evidence>
<dbReference type="PROSITE" id="PS50144">
    <property type="entry name" value="MATH"/>
    <property type="match status" value="1"/>
</dbReference>
<accession>A0A914V9D6</accession>
<dbReference type="SUPFAM" id="SSF49599">
    <property type="entry name" value="TRAF domain-like"/>
    <property type="match status" value="1"/>
</dbReference>
<evidence type="ECO:0000259" key="1">
    <source>
        <dbReference type="PROSITE" id="PS50097"/>
    </source>
</evidence>
<organism evidence="3 4">
    <name type="scientific">Plectus sambesii</name>
    <dbReference type="NCBI Taxonomy" id="2011161"/>
    <lineage>
        <taxon>Eukaryota</taxon>
        <taxon>Metazoa</taxon>
        <taxon>Ecdysozoa</taxon>
        <taxon>Nematoda</taxon>
        <taxon>Chromadorea</taxon>
        <taxon>Plectida</taxon>
        <taxon>Plectina</taxon>
        <taxon>Plectoidea</taxon>
        <taxon>Plectidae</taxon>
        <taxon>Plectus</taxon>
    </lineage>
</organism>
<dbReference type="InterPro" id="IPR011333">
    <property type="entry name" value="SKP1/BTB/POZ_sf"/>
</dbReference>
<protein>
    <submittedName>
        <fullName evidence="4">BTB domain-containing protein</fullName>
    </submittedName>
</protein>
<dbReference type="Gene3D" id="2.60.210.10">
    <property type="entry name" value="Apoptosis, Tumor Necrosis Factor Receptor Associated Protein 2, Chain A"/>
    <property type="match status" value="1"/>
</dbReference>
<dbReference type="InterPro" id="IPR000210">
    <property type="entry name" value="BTB/POZ_dom"/>
</dbReference>
<dbReference type="CDD" id="cd00121">
    <property type="entry name" value="MATH"/>
    <property type="match status" value="1"/>
</dbReference>
<dbReference type="PANTHER" id="PTHR24413">
    <property type="entry name" value="SPECKLE-TYPE POZ PROTEIN"/>
    <property type="match status" value="1"/>
</dbReference>
<dbReference type="SUPFAM" id="SSF54695">
    <property type="entry name" value="POZ domain"/>
    <property type="match status" value="1"/>
</dbReference>
<keyword evidence="3" id="KW-1185">Reference proteome</keyword>
<sequence length="357" mass="40853">MDDCEPTVISMKVYPEIEAQQFQHRWRIDDFSLLLHDMIESDVFCGPTSGTKWYMRLFPRGDRDKDRGYVSVYLYIKESILENVFCWFSVAIENQLTHQLEHKMDCELHAFRLSHKNLWTTESGLVHGWGFYRLIGHTQLMHSVDGLLLNDSLIIFCQMTVIRNDVILNADSFTAANQLSLLAKQERLYETGKHTDCILVCPDGQVSAYRCQLAAQSRVFNSMFANDSVEAKTGRVIIKDISQDVMSELCRYSRCGKVIGLKKVADQLLMAADKYEMEDLKEVCAASMRRTMTKANVCSRLILADRHHVPSLKNAAIQFFTANCKSIDELDDCQLLLKSHHQLVAEIFAAMFSLIAK</sequence>
<evidence type="ECO:0000313" key="4">
    <source>
        <dbReference type="WBParaSite" id="PSAMB.scaffold1670size28866.g14263.t1"/>
    </source>
</evidence>
<dbReference type="PROSITE" id="PS50097">
    <property type="entry name" value="BTB"/>
    <property type="match status" value="1"/>
</dbReference>
<dbReference type="GO" id="GO:0030163">
    <property type="term" value="P:protein catabolic process"/>
    <property type="evidence" value="ECO:0007669"/>
    <property type="project" value="UniProtKB-ARBA"/>
</dbReference>
<dbReference type="InterPro" id="IPR002083">
    <property type="entry name" value="MATH/TRAF_dom"/>
</dbReference>
<dbReference type="WBParaSite" id="PSAMB.scaffold1670size28866.g14263.t1">
    <property type="protein sequence ID" value="PSAMB.scaffold1670size28866.g14263.t1"/>
    <property type="gene ID" value="PSAMB.scaffold1670size28866.g14263"/>
</dbReference>
<dbReference type="Gene3D" id="3.30.710.10">
    <property type="entry name" value="Potassium Channel Kv1.1, Chain A"/>
    <property type="match status" value="1"/>
</dbReference>
<dbReference type="InterPro" id="IPR008974">
    <property type="entry name" value="TRAF-like"/>
</dbReference>
<feature type="domain" description="MATH" evidence="2">
    <location>
        <begin position="21"/>
        <end position="159"/>
    </location>
</feature>
<proteinExistence type="predicted"/>
<dbReference type="Proteomes" id="UP000887566">
    <property type="component" value="Unplaced"/>
</dbReference>
<evidence type="ECO:0000313" key="3">
    <source>
        <dbReference type="Proteomes" id="UP000887566"/>
    </source>
</evidence>
<dbReference type="Gene3D" id="1.25.40.420">
    <property type="match status" value="1"/>
</dbReference>